<dbReference type="EMBL" id="JAQQBR010000001">
    <property type="protein sequence ID" value="KAK0181938.1"/>
    <property type="molecule type" value="Genomic_DNA"/>
</dbReference>
<feature type="region of interest" description="Disordered" evidence="5">
    <location>
        <begin position="361"/>
        <end position="410"/>
    </location>
</feature>
<reference evidence="9" key="2">
    <citation type="submission" date="2023-03" db="EMBL/GenBank/DDBJ databases">
        <authorList>
            <person name="Inwood S.N."/>
            <person name="Skelly J.G."/>
            <person name="Guhlin J."/>
            <person name="Harrop T.W.R."/>
            <person name="Goldson S.G."/>
            <person name="Dearden P.K."/>
        </authorList>
    </citation>
    <scope>NUCLEOTIDE SEQUENCE</scope>
    <source>
        <strain evidence="9">Lincoln</strain>
        <tissue evidence="9">Whole body</tissue>
    </source>
</reference>
<sequence>MENGKQETKVEANEKPVPDAVDEKKIDNVETTNENDKETKSEENKVEDVSPELMEKIQQQIEFYFGDINMQRDKFLIEQTKLDDGWVPMAVMLNFKMLASLTKDIPTILKTIETSDLIEISEDRKKIRRRPDKPLPIYDEEYRKSQTARTVYVKGFPLKDIGIQDLKDFFKDLEPIENIVMRKYKDSDKQMHFKGSIFVQFKTLDDAKAFLARESLKYNGVELIKMFSEEHALSKAKEREESKRKSDSKGKKNNKKADENEETEEPSSDDVDLPKGSVLKFTGASEETYWEELKTSLIDLGAEVAYVDYKPGQTEGWIRLQGTNAAQSILDKMTDKKIKIDDTEVTFEKLEGEEETTYLKKVKRDMASRKQKATKSKRGRGKKGRGGFQHGKKRAGSPARDSPPAKKASN</sequence>
<organism evidence="9 10">
    <name type="scientific">Microctonus hyperodae</name>
    <name type="common">Parasitoid wasp</name>
    <dbReference type="NCBI Taxonomy" id="165561"/>
    <lineage>
        <taxon>Eukaryota</taxon>
        <taxon>Metazoa</taxon>
        <taxon>Ecdysozoa</taxon>
        <taxon>Arthropoda</taxon>
        <taxon>Hexapoda</taxon>
        <taxon>Insecta</taxon>
        <taxon>Pterygota</taxon>
        <taxon>Neoptera</taxon>
        <taxon>Endopterygota</taxon>
        <taxon>Hymenoptera</taxon>
        <taxon>Apocrita</taxon>
        <taxon>Ichneumonoidea</taxon>
        <taxon>Braconidae</taxon>
        <taxon>Euphorinae</taxon>
        <taxon>Microctonus</taxon>
    </lineage>
</organism>
<feature type="region of interest" description="Disordered" evidence="5">
    <location>
        <begin position="1"/>
        <end position="50"/>
    </location>
</feature>
<evidence type="ECO:0000256" key="1">
    <source>
        <dbReference type="ARBA" id="ARBA00004123"/>
    </source>
</evidence>
<name>A0AA39G5X0_MICHY</name>
<evidence type="ECO:0000259" key="6">
    <source>
        <dbReference type="PROSITE" id="PS50102"/>
    </source>
</evidence>
<dbReference type="GO" id="GO:0003729">
    <property type="term" value="F:mRNA binding"/>
    <property type="evidence" value="ECO:0007669"/>
    <property type="project" value="TreeGrafter"/>
</dbReference>
<dbReference type="InterPro" id="IPR006630">
    <property type="entry name" value="La_HTH"/>
</dbReference>
<dbReference type="GO" id="GO:0010494">
    <property type="term" value="C:cytoplasmic stress granule"/>
    <property type="evidence" value="ECO:0007669"/>
    <property type="project" value="TreeGrafter"/>
</dbReference>
<dbReference type="SUPFAM" id="SSF46785">
    <property type="entry name" value="Winged helix' DNA-binding domain"/>
    <property type="match status" value="1"/>
</dbReference>
<keyword evidence="3" id="KW-0539">Nucleus</keyword>
<feature type="compositionally biased region" description="Basic and acidic residues" evidence="5">
    <location>
        <begin position="1"/>
        <end position="48"/>
    </location>
</feature>
<dbReference type="InterPro" id="IPR014886">
    <property type="entry name" value="La_xRRM"/>
</dbReference>
<dbReference type="InterPro" id="IPR000504">
    <property type="entry name" value="RRM_dom"/>
</dbReference>
<dbReference type="GO" id="GO:0045727">
    <property type="term" value="P:positive regulation of translation"/>
    <property type="evidence" value="ECO:0007669"/>
    <property type="project" value="TreeGrafter"/>
</dbReference>
<feature type="domain" description="HTH La-type RNA-binding" evidence="7">
    <location>
        <begin position="47"/>
        <end position="137"/>
    </location>
</feature>
<dbReference type="Proteomes" id="UP001168972">
    <property type="component" value="Unassembled WGS sequence"/>
</dbReference>
<reference evidence="9" key="1">
    <citation type="journal article" date="2023" name="bioRxiv">
        <title>Scaffold-level genome assemblies of two parasitoid biocontrol wasps reveal the parthenogenesis mechanism and an associated novel virus.</title>
        <authorList>
            <person name="Inwood S."/>
            <person name="Skelly J."/>
            <person name="Guhlin J."/>
            <person name="Harrop T."/>
            <person name="Goldson S."/>
            <person name="Dearden P."/>
        </authorList>
    </citation>
    <scope>NUCLEOTIDE SEQUENCE</scope>
    <source>
        <strain evidence="9">Lincoln</strain>
        <tissue evidence="9">Whole body</tissue>
    </source>
</reference>
<dbReference type="GO" id="GO:0008033">
    <property type="term" value="P:tRNA processing"/>
    <property type="evidence" value="ECO:0007669"/>
    <property type="project" value="TreeGrafter"/>
</dbReference>
<keyword evidence="2 4" id="KW-0694">RNA-binding</keyword>
<dbReference type="InterPro" id="IPR036388">
    <property type="entry name" value="WH-like_DNA-bd_sf"/>
</dbReference>
<dbReference type="CDD" id="cd12291">
    <property type="entry name" value="RRM1_La"/>
    <property type="match status" value="1"/>
</dbReference>
<dbReference type="Pfam" id="PF08777">
    <property type="entry name" value="RRM_3"/>
    <property type="match status" value="1"/>
</dbReference>
<evidence type="ECO:0000256" key="2">
    <source>
        <dbReference type="ARBA" id="ARBA00022884"/>
    </source>
</evidence>
<dbReference type="PANTHER" id="PTHR22792">
    <property type="entry name" value="LUPUS LA PROTEIN-RELATED"/>
    <property type="match status" value="1"/>
</dbReference>
<feature type="region of interest" description="Disordered" evidence="5">
    <location>
        <begin position="235"/>
        <end position="276"/>
    </location>
</feature>
<feature type="compositionally biased region" description="Basic and acidic residues" evidence="5">
    <location>
        <begin position="235"/>
        <end position="258"/>
    </location>
</feature>
<dbReference type="PROSITE" id="PS50102">
    <property type="entry name" value="RRM"/>
    <property type="match status" value="1"/>
</dbReference>
<dbReference type="SUPFAM" id="SSF54928">
    <property type="entry name" value="RNA-binding domain, RBD"/>
    <property type="match status" value="2"/>
</dbReference>
<keyword evidence="10" id="KW-1185">Reference proteome</keyword>
<proteinExistence type="predicted"/>
<dbReference type="InterPro" id="IPR002344">
    <property type="entry name" value="Lupus_La"/>
</dbReference>
<dbReference type="InterPro" id="IPR036390">
    <property type="entry name" value="WH_DNA-bd_sf"/>
</dbReference>
<dbReference type="PANTHER" id="PTHR22792:SF166">
    <property type="entry name" value="LUPUS LA PROTEIN HOMOLOG"/>
    <property type="match status" value="1"/>
</dbReference>
<evidence type="ECO:0008006" key="11">
    <source>
        <dbReference type="Google" id="ProtNLM"/>
    </source>
</evidence>
<evidence type="ECO:0000256" key="3">
    <source>
        <dbReference type="ARBA" id="ARBA00023242"/>
    </source>
</evidence>
<gene>
    <name evidence="9" type="ORF">PV327_000116</name>
</gene>
<dbReference type="InterPro" id="IPR012677">
    <property type="entry name" value="Nucleotide-bd_a/b_plait_sf"/>
</dbReference>
<dbReference type="SMART" id="SM00360">
    <property type="entry name" value="RRM"/>
    <property type="match status" value="1"/>
</dbReference>
<dbReference type="InterPro" id="IPR045180">
    <property type="entry name" value="La_dom_prot"/>
</dbReference>
<accession>A0AA39G5X0</accession>
<dbReference type="InterPro" id="IPR035979">
    <property type="entry name" value="RBD_domain_sf"/>
</dbReference>
<dbReference type="Pfam" id="PF05383">
    <property type="entry name" value="La"/>
    <property type="match status" value="1"/>
</dbReference>
<comment type="caution">
    <text evidence="9">The sequence shown here is derived from an EMBL/GenBank/DDBJ whole genome shotgun (WGS) entry which is preliminary data.</text>
</comment>
<evidence type="ECO:0000256" key="4">
    <source>
        <dbReference type="PROSITE-ProRule" id="PRU00332"/>
    </source>
</evidence>
<evidence type="ECO:0000259" key="8">
    <source>
        <dbReference type="PROSITE" id="PS51939"/>
    </source>
</evidence>
<dbReference type="SMART" id="SM00715">
    <property type="entry name" value="LA"/>
    <property type="match status" value="1"/>
</dbReference>
<feature type="compositionally biased region" description="Acidic residues" evidence="5">
    <location>
        <begin position="259"/>
        <end position="271"/>
    </location>
</feature>
<feature type="compositionally biased region" description="Basic residues" evidence="5">
    <location>
        <begin position="369"/>
        <end position="395"/>
    </location>
</feature>
<dbReference type="PRINTS" id="PR00302">
    <property type="entry name" value="LUPUSLA"/>
</dbReference>
<evidence type="ECO:0000313" key="10">
    <source>
        <dbReference type="Proteomes" id="UP001168972"/>
    </source>
</evidence>
<dbReference type="GO" id="GO:0005634">
    <property type="term" value="C:nucleus"/>
    <property type="evidence" value="ECO:0007669"/>
    <property type="project" value="UniProtKB-SubCell"/>
</dbReference>
<dbReference type="Gene3D" id="1.10.10.10">
    <property type="entry name" value="Winged helix-like DNA-binding domain superfamily/Winged helix DNA-binding domain"/>
    <property type="match status" value="1"/>
</dbReference>
<dbReference type="Gene3D" id="3.30.70.330">
    <property type="match status" value="2"/>
</dbReference>
<feature type="domain" description="RRM" evidence="6">
    <location>
        <begin position="149"/>
        <end position="238"/>
    </location>
</feature>
<feature type="domain" description="XRRM" evidence="8">
    <location>
        <begin position="272"/>
        <end position="394"/>
    </location>
</feature>
<dbReference type="AlphaFoldDB" id="A0AA39G5X0"/>
<protein>
    <recommendedName>
        <fullName evidence="11">La protein</fullName>
    </recommendedName>
</protein>
<dbReference type="PROSITE" id="PS51939">
    <property type="entry name" value="XRRM"/>
    <property type="match status" value="1"/>
</dbReference>
<evidence type="ECO:0000256" key="5">
    <source>
        <dbReference type="SAM" id="MobiDB-lite"/>
    </source>
</evidence>
<comment type="subcellular location">
    <subcellularLocation>
        <location evidence="1">Nucleus</location>
    </subcellularLocation>
</comment>
<dbReference type="GO" id="GO:0005829">
    <property type="term" value="C:cytosol"/>
    <property type="evidence" value="ECO:0007669"/>
    <property type="project" value="TreeGrafter"/>
</dbReference>
<evidence type="ECO:0000313" key="9">
    <source>
        <dbReference type="EMBL" id="KAK0181938.1"/>
    </source>
</evidence>
<dbReference type="GO" id="GO:1990904">
    <property type="term" value="C:ribonucleoprotein complex"/>
    <property type="evidence" value="ECO:0007669"/>
    <property type="project" value="UniProtKB-UniRule"/>
</dbReference>
<evidence type="ECO:0000259" key="7">
    <source>
        <dbReference type="PROSITE" id="PS50961"/>
    </source>
</evidence>
<dbReference type="PROSITE" id="PS50961">
    <property type="entry name" value="HTH_LA"/>
    <property type="match status" value="1"/>
</dbReference>
<dbReference type="Pfam" id="PF00076">
    <property type="entry name" value="RRM_1"/>
    <property type="match status" value="1"/>
</dbReference>